<reference evidence="2" key="2">
    <citation type="submission" date="2015-06" db="UniProtKB">
        <authorList>
            <consortium name="EnsemblPlants"/>
        </authorList>
    </citation>
    <scope>IDENTIFICATION</scope>
</reference>
<evidence type="ECO:0000313" key="2">
    <source>
        <dbReference type="EnsemblPlants" id="ORUFI05G12490.1"/>
    </source>
</evidence>
<evidence type="ECO:0000313" key="3">
    <source>
        <dbReference type="Proteomes" id="UP000008022"/>
    </source>
</evidence>
<dbReference type="OMA" id="HVVILMN"/>
<keyword evidence="3" id="KW-1185">Reference proteome</keyword>
<reference evidence="3" key="1">
    <citation type="submission" date="2013-06" db="EMBL/GenBank/DDBJ databases">
        <authorList>
            <person name="Zhao Q."/>
        </authorList>
    </citation>
    <scope>NUCLEOTIDE SEQUENCE</scope>
    <source>
        <strain evidence="3">cv. W1943</strain>
    </source>
</reference>
<dbReference type="Proteomes" id="UP000008022">
    <property type="component" value="Unassembled WGS sequence"/>
</dbReference>
<dbReference type="HOGENOM" id="CLU_2007700_0_0_1"/>
<feature type="compositionally biased region" description="Gly residues" evidence="1">
    <location>
        <begin position="14"/>
        <end position="25"/>
    </location>
</feature>
<dbReference type="Gramene" id="ORUFI05G12490.1">
    <property type="protein sequence ID" value="ORUFI05G12490.1"/>
    <property type="gene ID" value="ORUFI05G12490"/>
</dbReference>
<dbReference type="EnsemblPlants" id="ORUFI05G12490.1">
    <property type="protein sequence ID" value="ORUFI05G12490.1"/>
    <property type="gene ID" value="ORUFI05G12490"/>
</dbReference>
<evidence type="ECO:0000256" key="1">
    <source>
        <dbReference type="SAM" id="MobiDB-lite"/>
    </source>
</evidence>
<dbReference type="AlphaFoldDB" id="A0A0E0PKP9"/>
<name>A0A0E0PKP9_ORYRU</name>
<feature type="region of interest" description="Disordered" evidence="1">
    <location>
        <begin position="1"/>
        <end position="52"/>
    </location>
</feature>
<organism evidence="2 3">
    <name type="scientific">Oryza rufipogon</name>
    <name type="common">Brownbeard rice</name>
    <name type="synonym">Asian wild rice</name>
    <dbReference type="NCBI Taxonomy" id="4529"/>
    <lineage>
        <taxon>Eukaryota</taxon>
        <taxon>Viridiplantae</taxon>
        <taxon>Streptophyta</taxon>
        <taxon>Embryophyta</taxon>
        <taxon>Tracheophyta</taxon>
        <taxon>Spermatophyta</taxon>
        <taxon>Magnoliopsida</taxon>
        <taxon>Liliopsida</taxon>
        <taxon>Poales</taxon>
        <taxon>Poaceae</taxon>
        <taxon>BOP clade</taxon>
        <taxon>Oryzoideae</taxon>
        <taxon>Oryzeae</taxon>
        <taxon>Oryzinae</taxon>
        <taxon>Oryza</taxon>
    </lineage>
</organism>
<protein>
    <submittedName>
        <fullName evidence="2">Uncharacterized protein</fullName>
    </submittedName>
</protein>
<feature type="region of interest" description="Disordered" evidence="1">
    <location>
        <begin position="103"/>
        <end position="124"/>
    </location>
</feature>
<feature type="compositionally biased region" description="Basic and acidic residues" evidence="1">
    <location>
        <begin position="103"/>
        <end position="118"/>
    </location>
</feature>
<sequence>MGGGGALLSTRSSRGGGGGDCGGGRRPPLRQILPGGESATAGGAVTARQRPPHPVVVAARQQRRLRWPLKKILINIYVRVYGPYFGGGGRGDIARLRGMTVRDDGSTVDSEHEQEVRRRPNGGQ</sequence>
<proteinExistence type="predicted"/>
<accession>A0A0E0PKP9</accession>